<evidence type="ECO:0000256" key="1">
    <source>
        <dbReference type="SAM" id="MobiDB-lite"/>
    </source>
</evidence>
<evidence type="ECO:0000313" key="4">
    <source>
        <dbReference type="Proteomes" id="UP000632659"/>
    </source>
</evidence>
<dbReference type="Pfam" id="PF08486">
    <property type="entry name" value="SpoIID"/>
    <property type="match status" value="1"/>
</dbReference>
<evidence type="ECO:0000259" key="2">
    <source>
        <dbReference type="Pfam" id="PF08486"/>
    </source>
</evidence>
<dbReference type="InterPro" id="IPR013693">
    <property type="entry name" value="SpoIID/LytB_N"/>
</dbReference>
<dbReference type="GO" id="GO:0030435">
    <property type="term" value="P:sporulation resulting in formation of a cellular spore"/>
    <property type="evidence" value="ECO:0007669"/>
    <property type="project" value="InterPro"/>
</dbReference>
<keyword evidence="4" id="KW-1185">Reference proteome</keyword>
<dbReference type="Proteomes" id="UP000632659">
    <property type="component" value="Unassembled WGS sequence"/>
</dbReference>
<sequence length="337" mass="37281">MKRHINLFLFFIIAIAVIPFTALLRTGASPEASLPAAAGTSSSSEEPGAAPIEDEITVYLSDQKKTQTLSMKDYLVGVVTAEMPATFEKEALKAQAVLAHTYTLRVMANEEKSPSDDLKGASISTDPSRHQAYCSEEEAKKKYGDHYEEYHSKIESCVNEVMNQILTYEDEPIIAAFHAISAGNTEAAENVWGQEVPYLVPAESEGDLLSPSYEESLTLTTAEVKKLLTEKYEDLTFTDQEKEWFQITDITPSGYVATVTVLGKEMTGQDFRTLFGLRSSDFSISFKDDKFTFTTKGYGHGVGMSQYGADYMARQGSTYQEILAHYYPKTTLSDLSA</sequence>
<protein>
    <submittedName>
        <fullName evidence="3">Stage II sporulation protein D</fullName>
    </submittedName>
</protein>
<gene>
    <name evidence="3" type="primary">spoIID</name>
    <name evidence="3" type="ORF">H8702_01945</name>
</gene>
<proteinExistence type="predicted"/>
<dbReference type="NCBIfam" id="TIGR02669">
    <property type="entry name" value="SpoIID_LytB"/>
    <property type="match status" value="1"/>
</dbReference>
<dbReference type="InterPro" id="IPR013486">
    <property type="entry name" value="SpoIID/LytB"/>
</dbReference>
<accession>A0A8J6TQX4</accession>
<dbReference type="NCBIfam" id="TIGR02870">
    <property type="entry name" value="spore_II_D"/>
    <property type="match status" value="1"/>
</dbReference>
<dbReference type="EMBL" id="JACRTL010000001">
    <property type="protein sequence ID" value="MBC8609881.1"/>
    <property type="molecule type" value="Genomic_DNA"/>
</dbReference>
<feature type="compositionally biased region" description="Basic and acidic residues" evidence="1">
    <location>
        <begin position="110"/>
        <end position="119"/>
    </location>
</feature>
<feature type="domain" description="Sporulation stage II protein D amidase enhancer LytB N-terminal" evidence="2">
    <location>
        <begin position="63"/>
        <end position="168"/>
    </location>
</feature>
<feature type="region of interest" description="Disordered" evidence="1">
    <location>
        <begin position="110"/>
        <end position="130"/>
    </location>
</feature>
<dbReference type="RefSeq" id="WP_178085678.1">
    <property type="nucleotide sequence ID" value="NZ_JACRTL010000001.1"/>
</dbReference>
<comment type="caution">
    <text evidence="3">The sequence shown here is derived from an EMBL/GenBank/DDBJ whole genome shotgun (WGS) entry which is preliminary data.</text>
</comment>
<organism evidence="3 4">
    <name type="scientific">Massiliimalia timonensis</name>
    <dbReference type="NCBI Taxonomy" id="1987501"/>
    <lineage>
        <taxon>Bacteria</taxon>
        <taxon>Bacillati</taxon>
        <taxon>Bacillota</taxon>
        <taxon>Clostridia</taxon>
        <taxon>Eubacteriales</taxon>
        <taxon>Oscillospiraceae</taxon>
        <taxon>Massiliimalia</taxon>
    </lineage>
</organism>
<name>A0A8J6TQX4_9FIRM</name>
<reference evidence="3" key="1">
    <citation type="submission" date="2020-08" db="EMBL/GenBank/DDBJ databases">
        <title>Genome public.</title>
        <authorList>
            <person name="Liu C."/>
            <person name="Sun Q."/>
        </authorList>
    </citation>
    <scope>NUCLEOTIDE SEQUENCE</scope>
    <source>
        <strain evidence="3">NSJ-15</strain>
    </source>
</reference>
<dbReference type="AlphaFoldDB" id="A0A8J6TQX4"/>
<dbReference type="InterPro" id="IPR014225">
    <property type="entry name" value="Spore_II_D_firmicutes"/>
</dbReference>
<evidence type="ECO:0000313" key="3">
    <source>
        <dbReference type="EMBL" id="MBC8609881.1"/>
    </source>
</evidence>